<evidence type="ECO:0000313" key="1">
    <source>
        <dbReference type="EMBL" id="VEL23609.1"/>
    </source>
</evidence>
<evidence type="ECO:0000313" key="2">
    <source>
        <dbReference type="Proteomes" id="UP000784294"/>
    </source>
</evidence>
<dbReference type="Proteomes" id="UP000784294">
    <property type="component" value="Unassembled WGS sequence"/>
</dbReference>
<proteinExistence type="predicted"/>
<comment type="caution">
    <text evidence="1">The sequence shown here is derived from an EMBL/GenBank/DDBJ whole genome shotgun (WGS) entry which is preliminary data.</text>
</comment>
<keyword evidence="2" id="KW-1185">Reference proteome</keyword>
<organism evidence="1 2">
    <name type="scientific">Protopolystoma xenopodis</name>
    <dbReference type="NCBI Taxonomy" id="117903"/>
    <lineage>
        <taxon>Eukaryota</taxon>
        <taxon>Metazoa</taxon>
        <taxon>Spiralia</taxon>
        <taxon>Lophotrochozoa</taxon>
        <taxon>Platyhelminthes</taxon>
        <taxon>Monogenea</taxon>
        <taxon>Polyopisthocotylea</taxon>
        <taxon>Polystomatidea</taxon>
        <taxon>Polystomatidae</taxon>
        <taxon>Protopolystoma</taxon>
    </lineage>
</organism>
<gene>
    <name evidence="1" type="ORF">PXEA_LOCUS17049</name>
</gene>
<name>A0A448WYL2_9PLAT</name>
<dbReference type="AlphaFoldDB" id="A0A448WYL2"/>
<protein>
    <submittedName>
        <fullName evidence="1">Uncharacterized protein</fullName>
    </submittedName>
</protein>
<dbReference type="EMBL" id="CAAALY010062850">
    <property type="protein sequence ID" value="VEL23609.1"/>
    <property type="molecule type" value="Genomic_DNA"/>
</dbReference>
<sequence length="81" mass="8834">MVDSDTERLICPRGRHCASRGLGWDSKSLPTRATLGVLCSSLLMVVFDEAEQTVAFISPAFSQLLGLKWPPCSLDYAFSAI</sequence>
<reference evidence="1" key="1">
    <citation type="submission" date="2018-11" db="EMBL/GenBank/DDBJ databases">
        <authorList>
            <consortium name="Pathogen Informatics"/>
        </authorList>
    </citation>
    <scope>NUCLEOTIDE SEQUENCE</scope>
</reference>
<accession>A0A448WYL2</accession>